<gene>
    <name evidence="1" type="ORF">LOY88_000454</name>
</gene>
<protein>
    <submittedName>
        <fullName evidence="1">Uncharacterized protein</fullName>
    </submittedName>
</protein>
<reference evidence="1" key="1">
    <citation type="journal article" date="2022" name="bioRxiv">
        <title>Population genetic analysis of Ophidiomyces ophidiicola, the causative agent of snake fungal disease, indicates recent introductions to the USA.</title>
        <authorList>
            <person name="Ladner J.T."/>
            <person name="Palmer J.M."/>
            <person name="Ettinger C.L."/>
            <person name="Stajich J.E."/>
            <person name="Farrell T.M."/>
            <person name="Glorioso B.M."/>
            <person name="Lawson B."/>
            <person name="Price S.J."/>
            <person name="Stengle A.G."/>
            <person name="Grear D.A."/>
            <person name="Lorch J.M."/>
        </authorList>
    </citation>
    <scope>NUCLEOTIDE SEQUENCE</scope>
    <source>
        <strain evidence="1">NWHC 24266-5</strain>
    </source>
</reference>
<dbReference type="EMBL" id="JALBCA010000005">
    <property type="protein sequence ID" value="KAI2392658.1"/>
    <property type="molecule type" value="Genomic_DNA"/>
</dbReference>
<accession>A0ACB8V535</accession>
<evidence type="ECO:0000313" key="1">
    <source>
        <dbReference type="EMBL" id="KAI2392658.1"/>
    </source>
</evidence>
<sequence>MNHQHPPSPSPSADEMKAPFQPLPQNNTLQSPFLQTQPSFTAMYPRPGTQEYPFGKIEVDNGEASEIVNAYPSNGTYGRVSAAEFPQLTSTQLTFVRSAQHPSHHRAADMRRTRSGNSTSSKGSPKMPKFPETDKTRVARLTRVRRRPRTPRVDNKCGPIVTAPLSFLTKHMAHIPVRDMEAWVNRTAEVRRREVVAKNGKIARPMNSFMLYRSAYAERTKEWCAQNNHQVVSRASGQSWPLEPKEIRDLYERYASIERDNHQKAHPDYKFAPNKAQNTPKKKSQSSLKDEESSDLDDTGIEIASCPRTIRRWNDRSEVDEGFGSRTSTPFDPERTFESCHSTPLLDRHNAEMYMHHPDINRSSWEMINPGRPLPGVLSPPEHSHYYQPSVHQSQLGPNIEDVTYKKMGMPGVSYEAQGSLTGLPGNPHPDLLPSQQPNRPVEDPGQVDPQLLEYNNHHRQAAAMHHAEASNYPGQLELWQAPPSTNQHYVHSTIPVQDGEGYSMISSQQGLHHSTPMVEGRESWSEGQGPVAEPVKQEYGQEFDQWLTGHAAY</sequence>
<proteinExistence type="predicted"/>
<comment type="caution">
    <text evidence="1">The sequence shown here is derived from an EMBL/GenBank/DDBJ whole genome shotgun (WGS) entry which is preliminary data.</text>
</comment>
<organism evidence="1">
    <name type="scientific">Ophidiomyces ophidiicola</name>
    <dbReference type="NCBI Taxonomy" id="1387563"/>
    <lineage>
        <taxon>Eukaryota</taxon>
        <taxon>Fungi</taxon>
        <taxon>Dikarya</taxon>
        <taxon>Ascomycota</taxon>
        <taxon>Pezizomycotina</taxon>
        <taxon>Eurotiomycetes</taxon>
        <taxon>Eurotiomycetidae</taxon>
        <taxon>Onygenales</taxon>
        <taxon>Onygenaceae</taxon>
        <taxon>Ophidiomyces</taxon>
    </lineage>
</organism>
<name>A0ACB8V535_9EURO</name>